<protein>
    <submittedName>
        <fullName evidence="1">Uncharacterized protein</fullName>
    </submittedName>
</protein>
<gene>
    <name evidence="1" type="ORF">RRG08_040976</name>
</gene>
<proteinExistence type="predicted"/>
<organism evidence="1 2">
    <name type="scientific">Elysia crispata</name>
    <name type="common">lettuce slug</name>
    <dbReference type="NCBI Taxonomy" id="231223"/>
    <lineage>
        <taxon>Eukaryota</taxon>
        <taxon>Metazoa</taxon>
        <taxon>Spiralia</taxon>
        <taxon>Lophotrochozoa</taxon>
        <taxon>Mollusca</taxon>
        <taxon>Gastropoda</taxon>
        <taxon>Heterobranchia</taxon>
        <taxon>Euthyneura</taxon>
        <taxon>Panpulmonata</taxon>
        <taxon>Sacoglossa</taxon>
        <taxon>Placobranchoidea</taxon>
        <taxon>Plakobranchidae</taxon>
        <taxon>Elysia</taxon>
    </lineage>
</organism>
<evidence type="ECO:0000313" key="1">
    <source>
        <dbReference type="EMBL" id="KAK3760358.1"/>
    </source>
</evidence>
<comment type="caution">
    <text evidence="1">The sequence shown here is derived from an EMBL/GenBank/DDBJ whole genome shotgun (WGS) entry which is preliminary data.</text>
</comment>
<dbReference type="EMBL" id="JAWDGP010004998">
    <property type="protein sequence ID" value="KAK3760358.1"/>
    <property type="molecule type" value="Genomic_DNA"/>
</dbReference>
<dbReference type="AlphaFoldDB" id="A0AAE0YZX7"/>
<keyword evidence="2" id="KW-1185">Reference proteome</keyword>
<name>A0AAE0YZX7_9GAST</name>
<evidence type="ECO:0000313" key="2">
    <source>
        <dbReference type="Proteomes" id="UP001283361"/>
    </source>
</evidence>
<accession>A0AAE0YZX7</accession>
<dbReference type="Proteomes" id="UP001283361">
    <property type="component" value="Unassembled WGS sequence"/>
</dbReference>
<sequence length="168" mass="18692">MSIEMFRTEVPCGNLFRVHVGDEEVSGREVQGRLWEEEKGQQHHGLEGRVSGGGVHVAWISNCGGRAELCLVVRSTYATITIGRVILGLRTLRAGDRFMQQKSDVSSFTRHSDVSTLIVMQLEPRTKASRKASALPTTITALDRDLNIQRQSVNKRLTMPGILRADHL</sequence>
<reference evidence="1" key="1">
    <citation type="journal article" date="2023" name="G3 (Bethesda)">
        <title>A reference genome for the long-term kleptoplast-retaining sea slug Elysia crispata morphotype clarki.</title>
        <authorList>
            <person name="Eastman K.E."/>
            <person name="Pendleton A.L."/>
            <person name="Shaikh M.A."/>
            <person name="Suttiyut T."/>
            <person name="Ogas R."/>
            <person name="Tomko P."/>
            <person name="Gavelis G."/>
            <person name="Widhalm J.R."/>
            <person name="Wisecaver J.H."/>
        </authorList>
    </citation>
    <scope>NUCLEOTIDE SEQUENCE</scope>
    <source>
        <strain evidence="1">ECLA1</strain>
    </source>
</reference>